<dbReference type="Proteomes" id="UP000070444">
    <property type="component" value="Unassembled WGS sequence"/>
</dbReference>
<dbReference type="STRING" id="796925.A0A137PBT8"/>
<dbReference type="GO" id="GO:0005634">
    <property type="term" value="C:nucleus"/>
    <property type="evidence" value="ECO:0007669"/>
    <property type="project" value="UniProtKB-SubCell"/>
</dbReference>
<keyword evidence="10 15" id="KW-0833">Ubl conjugation pathway</keyword>
<evidence type="ECO:0000256" key="10">
    <source>
        <dbReference type="ARBA" id="ARBA00022786"/>
    </source>
</evidence>
<dbReference type="InterPro" id="IPR036388">
    <property type="entry name" value="WH-like_DNA-bd_sf"/>
</dbReference>
<protein>
    <recommendedName>
        <fullName evidence="5 15">Non-structural maintenance of chromosomes element 1 homolog</fullName>
        <ecNumber evidence="4 15">2.3.2.27</ecNumber>
    </recommendedName>
</protein>
<evidence type="ECO:0000256" key="9">
    <source>
        <dbReference type="ARBA" id="ARBA00022771"/>
    </source>
</evidence>
<keyword evidence="7 15" id="KW-0479">Metal-binding</keyword>
<comment type="function">
    <text evidence="15">Acts in a DNA repair pathway for removal of UV-induced DNA damage that is distinct from classical nucleotide excision repair and in repair of ionizing radiation damage. Functions in homologous recombination repair of DNA double strand breaks and in recovery of stalled replication forks.</text>
</comment>
<dbReference type="InterPro" id="IPR014857">
    <property type="entry name" value="Nse1_RING_C4HC3-type"/>
</dbReference>
<comment type="subcellular location">
    <subcellularLocation>
        <location evidence="2 15">Nucleus</location>
    </subcellularLocation>
</comment>
<dbReference type="Pfam" id="PF07574">
    <property type="entry name" value="SMC_Nse1"/>
    <property type="match status" value="1"/>
</dbReference>
<dbReference type="Gene3D" id="1.10.10.10">
    <property type="entry name" value="Winged helix-like DNA-binding domain superfamily/Winged helix DNA-binding domain"/>
    <property type="match status" value="1"/>
</dbReference>
<dbReference type="InterPro" id="IPR011513">
    <property type="entry name" value="Nse1"/>
</dbReference>
<name>A0A137PBT8_CONC2</name>
<evidence type="ECO:0000256" key="11">
    <source>
        <dbReference type="ARBA" id="ARBA00022833"/>
    </source>
</evidence>
<comment type="subunit">
    <text evidence="15">Component of the Smc5-Smc6 complex.</text>
</comment>
<evidence type="ECO:0000256" key="15">
    <source>
        <dbReference type="RuleBase" id="RU368018"/>
    </source>
</evidence>
<keyword evidence="14 15" id="KW-0539">Nucleus</keyword>
<dbReference type="PANTHER" id="PTHR20973">
    <property type="entry name" value="NON-SMC ELEMENT 1-RELATED"/>
    <property type="match status" value="1"/>
</dbReference>
<comment type="similarity">
    <text evidence="3 15">Belongs to the NSE1 family.</text>
</comment>
<dbReference type="GO" id="GO:0030915">
    <property type="term" value="C:Smc5-Smc6 complex"/>
    <property type="evidence" value="ECO:0007669"/>
    <property type="project" value="UniProtKB-UniRule"/>
</dbReference>
<sequence>MELNQSHHLFIQKLLNGRVVDGLDIKSLMEGIIECYPSEFDLTEEDTQYSQIELIFPQFLNKINSHLFSLDLEIRKGLNQTNGEIFYHLINLNPDEFSQLATNYSALELGYLKNLIESIITSSHLEFSIKMSSALRDVPLHTTSALSQQDNQVPQSQSAGSNLTKLERQQLIDRFIQDDWLYTLEGTGLLTVSDRCLNELRDKLINEFEEDIWQCKLCMNLVTQGYLCKSPNCNTYYHHPCLDKLLKDIEDNRTSLSDRGFQVKCLSCHNELKTKLVGHRDLCQFNQIYLDFNTSSQTLN</sequence>
<keyword evidence="11 15" id="KW-0862">Zinc</keyword>
<evidence type="ECO:0000256" key="13">
    <source>
        <dbReference type="ARBA" id="ARBA00023204"/>
    </source>
</evidence>
<evidence type="ECO:0000313" key="18">
    <source>
        <dbReference type="Proteomes" id="UP000070444"/>
    </source>
</evidence>
<reference evidence="17 18" key="1">
    <citation type="journal article" date="2015" name="Genome Biol. Evol.">
        <title>Phylogenomic analyses indicate that early fungi evolved digesting cell walls of algal ancestors of land plants.</title>
        <authorList>
            <person name="Chang Y."/>
            <person name="Wang S."/>
            <person name="Sekimoto S."/>
            <person name="Aerts A.L."/>
            <person name="Choi C."/>
            <person name="Clum A."/>
            <person name="LaButti K.M."/>
            <person name="Lindquist E.A."/>
            <person name="Yee Ngan C."/>
            <person name="Ohm R.A."/>
            <person name="Salamov A.A."/>
            <person name="Grigoriev I.V."/>
            <person name="Spatafora J.W."/>
            <person name="Berbee M.L."/>
        </authorList>
    </citation>
    <scope>NUCLEOTIDE SEQUENCE [LARGE SCALE GENOMIC DNA]</scope>
    <source>
        <strain evidence="17 18">NRRL 28638</strain>
    </source>
</reference>
<dbReference type="OrthoDB" id="185455at2759"/>
<dbReference type="PANTHER" id="PTHR20973:SF0">
    <property type="entry name" value="NON-STRUCTURAL MAINTENANCE OF CHROMOSOMES ELEMENT 1 HOMOLOG"/>
    <property type="match status" value="1"/>
</dbReference>
<evidence type="ECO:0000313" key="17">
    <source>
        <dbReference type="EMBL" id="KXN72443.1"/>
    </source>
</evidence>
<evidence type="ECO:0000259" key="16">
    <source>
        <dbReference type="Pfam" id="PF08746"/>
    </source>
</evidence>
<keyword evidence="18" id="KW-1185">Reference proteome</keyword>
<dbReference type="OMA" id="NLVDHRW"/>
<keyword evidence="9 15" id="KW-0863">Zinc-finger</keyword>
<evidence type="ECO:0000256" key="7">
    <source>
        <dbReference type="ARBA" id="ARBA00022723"/>
    </source>
</evidence>
<evidence type="ECO:0000256" key="4">
    <source>
        <dbReference type="ARBA" id="ARBA00012483"/>
    </source>
</evidence>
<dbReference type="EC" id="2.3.2.27" evidence="4 15"/>
<dbReference type="GO" id="GO:0008270">
    <property type="term" value="F:zinc ion binding"/>
    <property type="evidence" value="ECO:0007669"/>
    <property type="project" value="UniProtKB-KW"/>
</dbReference>
<dbReference type="AlphaFoldDB" id="A0A137PBT8"/>
<feature type="domain" description="Non-structural maintenance of chromosomes element 1 RING C4HC3-type" evidence="16">
    <location>
        <begin position="215"/>
        <end position="248"/>
    </location>
</feature>
<evidence type="ECO:0000256" key="3">
    <source>
        <dbReference type="ARBA" id="ARBA00010258"/>
    </source>
</evidence>
<dbReference type="GO" id="GO:0000724">
    <property type="term" value="P:double-strand break repair via homologous recombination"/>
    <property type="evidence" value="ECO:0007669"/>
    <property type="project" value="TreeGrafter"/>
</dbReference>
<accession>A0A137PBT8</accession>
<proteinExistence type="inferred from homology"/>
<gene>
    <name evidence="17" type="ORF">CONCODRAFT_16189</name>
</gene>
<evidence type="ECO:0000256" key="2">
    <source>
        <dbReference type="ARBA" id="ARBA00004123"/>
    </source>
</evidence>
<dbReference type="Pfam" id="PF08746">
    <property type="entry name" value="zf-RING-like"/>
    <property type="match status" value="1"/>
</dbReference>
<keyword evidence="6 15" id="KW-0808">Transferase</keyword>
<evidence type="ECO:0000256" key="6">
    <source>
        <dbReference type="ARBA" id="ARBA00022679"/>
    </source>
</evidence>
<comment type="catalytic activity">
    <reaction evidence="1 15">
        <text>S-ubiquitinyl-[E2 ubiquitin-conjugating enzyme]-L-cysteine + [acceptor protein]-L-lysine = [E2 ubiquitin-conjugating enzyme]-L-cysteine + N(6)-ubiquitinyl-[acceptor protein]-L-lysine.</text>
        <dbReference type="EC" id="2.3.2.27"/>
    </reaction>
</comment>
<evidence type="ECO:0000256" key="12">
    <source>
        <dbReference type="ARBA" id="ARBA00023172"/>
    </source>
</evidence>
<dbReference type="GO" id="GO:0061630">
    <property type="term" value="F:ubiquitin protein ligase activity"/>
    <property type="evidence" value="ECO:0007669"/>
    <property type="project" value="UniProtKB-EC"/>
</dbReference>
<evidence type="ECO:0000256" key="8">
    <source>
        <dbReference type="ARBA" id="ARBA00022763"/>
    </source>
</evidence>
<evidence type="ECO:0000256" key="1">
    <source>
        <dbReference type="ARBA" id="ARBA00000900"/>
    </source>
</evidence>
<dbReference type="Gene3D" id="3.90.1150.220">
    <property type="match status" value="1"/>
</dbReference>
<evidence type="ECO:0000256" key="5">
    <source>
        <dbReference type="ARBA" id="ARBA00019422"/>
    </source>
</evidence>
<keyword evidence="12 15" id="KW-0233">DNA recombination</keyword>
<organism evidence="17 18">
    <name type="scientific">Conidiobolus coronatus (strain ATCC 28846 / CBS 209.66 / NRRL 28638)</name>
    <name type="common">Delacroixia coronata</name>
    <dbReference type="NCBI Taxonomy" id="796925"/>
    <lineage>
        <taxon>Eukaryota</taxon>
        <taxon>Fungi</taxon>
        <taxon>Fungi incertae sedis</taxon>
        <taxon>Zoopagomycota</taxon>
        <taxon>Entomophthoromycotina</taxon>
        <taxon>Entomophthoromycetes</taxon>
        <taxon>Entomophthorales</taxon>
        <taxon>Ancylistaceae</taxon>
        <taxon>Conidiobolus</taxon>
    </lineage>
</organism>
<keyword evidence="8 15" id="KW-0227">DNA damage</keyword>
<keyword evidence="13 15" id="KW-0234">DNA repair</keyword>
<dbReference type="Gene3D" id="3.30.40.10">
    <property type="entry name" value="Zinc/RING finger domain, C3HC4 (zinc finger)"/>
    <property type="match status" value="1"/>
</dbReference>
<evidence type="ECO:0000256" key="14">
    <source>
        <dbReference type="ARBA" id="ARBA00023242"/>
    </source>
</evidence>
<dbReference type="EMBL" id="KQ964453">
    <property type="protein sequence ID" value="KXN72443.1"/>
    <property type="molecule type" value="Genomic_DNA"/>
</dbReference>
<dbReference type="InterPro" id="IPR013083">
    <property type="entry name" value="Znf_RING/FYVE/PHD"/>
</dbReference>